<dbReference type="InterPro" id="IPR014948">
    <property type="entry name" value="BrxA"/>
</dbReference>
<dbReference type="OrthoDB" id="981635at2"/>
<name>A0A238VI45_9FLAO</name>
<dbReference type="RefSeq" id="WP_089376853.1">
    <property type="nucleotide sequence ID" value="NZ_FZNX01000001.1"/>
</dbReference>
<dbReference type="Pfam" id="PF08849">
    <property type="entry name" value="BrxA"/>
    <property type="match status" value="1"/>
</dbReference>
<dbReference type="Gene3D" id="1.10.3540.10">
    <property type="entry name" value="uncharacterized protein from magnetospirillum magneticum domain"/>
    <property type="match status" value="1"/>
</dbReference>
<proteinExistence type="predicted"/>
<dbReference type="AlphaFoldDB" id="A0A238VI45"/>
<dbReference type="EMBL" id="FZNX01000001">
    <property type="protein sequence ID" value="SNR33858.1"/>
    <property type="molecule type" value="Genomic_DNA"/>
</dbReference>
<gene>
    <name evidence="1" type="ORF">SAMN04488111_0517</name>
</gene>
<accession>A0A238VI45</accession>
<dbReference type="InterPro" id="IPR023137">
    <property type="entry name" value="BrxA_sf"/>
</dbReference>
<organism evidence="1 2">
    <name type="scientific">Lutibacter flavus</name>
    <dbReference type="NCBI Taxonomy" id="691689"/>
    <lineage>
        <taxon>Bacteria</taxon>
        <taxon>Pseudomonadati</taxon>
        <taxon>Bacteroidota</taxon>
        <taxon>Flavobacteriia</taxon>
        <taxon>Flavobacteriales</taxon>
        <taxon>Flavobacteriaceae</taxon>
        <taxon>Lutibacter</taxon>
    </lineage>
</organism>
<sequence length="198" mass="23023">MAKTNKYNFSFTGFSLRVNEMTKVAEAMNEGLPVEMVDFGDGNRNTGQRRLVEIKKRLKKLTDKELHLLIAGDFISQKQIAFLSVCKVHTFIRDFVVEVLREKLLVFDYQITEGDYISFYRRKSELHPEMENLTDRTQSAIRQVTFKILEEAGIIDNTKTKMIQPQLLDANVINTIASDNEQWLKVFFMSDMDIENIN</sequence>
<keyword evidence="2" id="KW-1185">Reference proteome</keyword>
<evidence type="ECO:0000313" key="2">
    <source>
        <dbReference type="Proteomes" id="UP000198412"/>
    </source>
</evidence>
<dbReference type="Proteomes" id="UP000198412">
    <property type="component" value="Unassembled WGS sequence"/>
</dbReference>
<protein>
    <submittedName>
        <fullName evidence="1">Putative inner membrane protein</fullName>
    </submittedName>
</protein>
<evidence type="ECO:0000313" key="1">
    <source>
        <dbReference type="EMBL" id="SNR33858.1"/>
    </source>
</evidence>
<reference evidence="2" key="1">
    <citation type="submission" date="2017-06" db="EMBL/GenBank/DDBJ databases">
        <authorList>
            <person name="Varghese N."/>
            <person name="Submissions S."/>
        </authorList>
    </citation>
    <scope>NUCLEOTIDE SEQUENCE [LARGE SCALE GENOMIC DNA]</scope>
    <source>
        <strain evidence="2">DSM 27993</strain>
    </source>
</reference>